<dbReference type="InterPro" id="IPR053900">
    <property type="entry name" value="C5orf34-like_dom"/>
</dbReference>
<dbReference type="AlphaFoldDB" id="A0A3M6TL54"/>
<evidence type="ECO:0000259" key="3">
    <source>
        <dbReference type="Pfam" id="PF22833"/>
    </source>
</evidence>
<feature type="domain" description="C5orf34-like N-terminal" evidence="2">
    <location>
        <begin position="17"/>
        <end position="80"/>
    </location>
</feature>
<evidence type="ECO:0000313" key="5">
    <source>
        <dbReference type="EMBL" id="RMX42100.1"/>
    </source>
</evidence>
<reference evidence="5 6" key="1">
    <citation type="journal article" date="2018" name="Sci. Rep.">
        <title>Comparative analysis of the Pocillopora damicornis genome highlights role of immune system in coral evolution.</title>
        <authorList>
            <person name="Cunning R."/>
            <person name="Bay R.A."/>
            <person name="Gillette P."/>
            <person name="Baker A.C."/>
            <person name="Traylor-Knowles N."/>
        </authorList>
    </citation>
    <scope>NUCLEOTIDE SEQUENCE [LARGE SCALE GENOMIC DNA]</scope>
    <source>
        <strain evidence="5">RSMAS</strain>
        <tissue evidence="5">Whole animal</tissue>
    </source>
</reference>
<dbReference type="Pfam" id="PF22833">
    <property type="entry name" value="C5orf34_2nd"/>
    <property type="match status" value="1"/>
</dbReference>
<organism evidence="5 6">
    <name type="scientific">Pocillopora damicornis</name>
    <name type="common">Cauliflower coral</name>
    <name type="synonym">Millepora damicornis</name>
    <dbReference type="NCBI Taxonomy" id="46731"/>
    <lineage>
        <taxon>Eukaryota</taxon>
        <taxon>Metazoa</taxon>
        <taxon>Cnidaria</taxon>
        <taxon>Anthozoa</taxon>
        <taxon>Hexacorallia</taxon>
        <taxon>Scleractinia</taxon>
        <taxon>Astrocoeniina</taxon>
        <taxon>Pocilloporidae</taxon>
        <taxon>Pocillopora</taxon>
    </lineage>
</organism>
<accession>A0A3M6TL54</accession>
<dbReference type="InterPro" id="IPR053899">
    <property type="entry name" value="C5orf34-like_2nd"/>
</dbReference>
<evidence type="ECO:0000259" key="2">
    <source>
        <dbReference type="Pfam" id="PF15025"/>
    </source>
</evidence>
<gene>
    <name evidence="5" type="ORF">pdam_00001306</name>
</gene>
<name>A0A3M6TL54_POCDA</name>
<evidence type="ECO:0000313" key="6">
    <source>
        <dbReference type="Proteomes" id="UP000275408"/>
    </source>
</evidence>
<evidence type="ECO:0000259" key="4">
    <source>
        <dbReference type="Pfam" id="PF22834"/>
    </source>
</evidence>
<keyword evidence="6" id="KW-1185">Reference proteome</keyword>
<dbReference type="PANTHER" id="PTHR34531:SF1">
    <property type="entry name" value="CHROMOSOME 5 OPEN READING FRAME 34"/>
    <property type="match status" value="1"/>
</dbReference>
<proteinExistence type="predicted"/>
<dbReference type="EMBL" id="RCHS01003423">
    <property type="protein sequence ID" value="RMX42100.1"/>
    <property type="molecule type" value="Genomic_DNA"/>
</dbReference>
<sequence length="574" mass="65837">MAADLKRCGEMCSIDLIVLYENDRLFIKYSDDSSIELSSCGSAFVHRQTALSSSAQFRQLTRFAVSSFRSKIKEAIRIRNLFAARPYLCKELTDPQDLKIGYKDVTQCCWPDEPSSCFITTMSDGSACVMSVDGLASLTLMPHRQTFIVKFLAEVRYDSTKMMGNKVSEMQCQKHYFALHKKIHSVFSYPEAWKYPLQLVLDAVNNKAKDPSCSLHKETTLPVSLPVTCSASHLHTWNTQMPHDDSCLNWEFLWKPKVIWKDGVTYRVFCQSPGLFTMEIHPVDGSVMRSQRPNGRYFDHWFVHNNEQTGLQEVEIQERVYSADKPLPHRLLQRTEYSIGRLLKQATRYMEFLKNAGYQGEECCCWKETSKSTTVLSKPSCPVHLVDAADVPGTGRFKAYSNGHISVVFNDRTILDVRNSSDHKKNDLQNRWCQLVLSNGNVQQFKLNDVEQCGFYKRYTEMALHWAEWVAATPSQRRTFYKDTIWDPERRRAVDIEMGKIKTFNCILDVHNQNHVEHLVGKKFQDIQDATENDSTEPGSGQGDRETIIRRVLEQTSEAICEIDGLLTTLKCSS</sequence>
<dbReference type="Pfam" id="PF15025">
    <property type="entry name" value="C5orf34-like_N"/>
    <property type="match status" value="1"/>
</dbReference>
<dbReference type="Proteomes" id="UP000275408">
    <property type="component" value="Unassembled WGS sequence"/>
</dbReference>
<dbReference type="OrthoDB" id="75908at2759"/>
<dbReference type="PANTHER" id="PTHR34531">
    <property type="entry name" value="ZGC:153352"/>
    <property type="match status" value="1"/>
</dbReference>
<dbReference type="InterPro" id="IPR053901">
    <property type="entry name" value="C5orf34-like"/>
</dbReference>
<feature type="domain" description="C5orf34-like" evidence="4">
    <location>
        <begin position="257"/>
        <end position="349"/>
    </location>
</feature>
<feature type="domain" description="C5orf34-like second" evidence="3">
    <location>
        <begin position="124"/>
        <end position="166"/>
    </location>
</feature>
<dbReference type="InterPro" id="IPR027830">
    <property type="entry name" value="C5orf34-like_N"/>
</dbReference>
<comment type="caution">
    <text evidence="5">The sequence shown here is derived from an EMBL/GenBank/DDBJ whole genome shotgun (WGS) entry which is preliminary data.</text>
</comment>
<dbReference type="Pfam" id="PF15016">
    <property type="entry name" value="C5orf34_C"/>
    <property type="match status" value="1"/>
</dbReference>
<evidence type="ECO:0000259" key="1">
    <source>
        <dbReference type="Pfam" id="PF15016"/>
    </source>
</evidence>
<protein>
    <recommendedName>
        <fullName evidence="7">DUF4524 domain-containing protein</fullName>
    </recommendedName>
</protein>
<dbReference type="InterPro" id="IPR027865">
    <property type="entry name" value="C5orf34-like_C"/>
</dbReference>
<evidence type="ECO:0008006" key="7">
    <source>
        <dbReference type="Google" id="ProtNLM"/>
    </source>
</evidence>
<feature type="domain" description="C5orf34-like C-terminal" evidence="1">
    <location>
        <begin position="386"/>
        <end position="469"/>
    </location>
</feature>
<dbReference type="Pfam" id="PF22834">
    <property type="entry name" value="Polo_box_4"/>
    <property type="match status" value="1"/>
</dbReference>